<evidence type="ECO:0000256" key="1">
    <source>
        <dbReference type="SAM" id="Phobius"/>
    </source>
</evidence>
<dbReference type="EMBL" id="ASPP01027363">
    <property type="protein sequence ID" value="ETO06210.1"/>
    <property type="molecule type" value="Genomic_DNA"/>
</dbReference>
<keyword evidence="1" id="KW-1133">Transmembrane helix</keyword>
<dbReference type="Proteomes" id="UP000023152">
    <property type="component" value="Unassembled WGS sequence"/>
</dbReference>
<name>X6LZP0_RETFI</name>
<reference evidence="2 3" key="1">
    <citation type="journal article" date="2013" name="Curr. Biol.">
        <title>The Genome of the Foraminiferan Reticulomyxa filosa.</title>
        <authorList>
            <person name="Glockner G."/>
            <person name="Hulsmann N."/>
            <person name="Schleicher M."/>
            <person name="Noegel A.A."/>
            <person name="Eichinger L."/>
            <person name="Gallinger C."/>
            <person name="Pawlowski J."/>
            <person name="Sierra R."/>
            <person name="Euteneuer U."/>
            <person name="Pillet L."/>
            <person name="Moustafa A."/>
            <person name="Platzer M."/>
            <person name="Groth M."/>
            <person name="Szafranski K."/>
            <person name="Schliwa M."/>
        </authorList>
    </citation>
    <scope>NUCLEOTIDE SEQUENCE [LARGE SCALE GENOMIC DNA]</scope>
</reference>
<dbReference type="AlphaFoldDB" id="X6LZP0"/>
<organism evidence="2 3">
    <name type="scientific">Reticulomyxa filosa</name>
    <dbReference type="NCBI Taxonomy" id="46433"/>
    <lineage>
        <taxon>Eukaryota</taxon>
        <taxon>Sar</taxon>
        <taxon>Rhizaria</taxon>
        <taxon>Retaria</taxon>
        <taxon>Foraminifera</taxon>
        <taxon>Monothalamids</taxon>
        <taxon>Reticulomyxidae</taxon>
        <taxon>Reticulomyxa</taxon>
    </lineage>
</organism>
<comment type="caution">
    <text evidence="2">The sequence shown here is derived from an EMBL/GenBank/DDBJ whole genome shotgun (WGS) entry which is preliminary data.</text>
</comment>
<evidence type="ECO:0000313" key="2">
    <source>
        <dbReference type="EMBL" id="ETO06210.1"/>
    </source>
</evidence>
<sequence>MNTCLKRFQFESQYIVILDLQEFLFAGMKTIEMDENPSVGTDERGENTNALETKIKKIYRYSLANAMNHIQQRHSSYVSYYVVHKHQGLPCRNLLAKTNKAISCNQTYPSYLDKYRCTRNTPSKYDIFITDPLFIHSSSLHLVHIHNDLLMYRFMLTDGTQIGWNGNETNRFWLKNENLSQGAEKRNESEHVVQIFFCTLITFFVCDNGGNSLHCIDTTDEKDDLIRREEKILEPPVVGNMLDEFHDFIQKNIRKNLTIHEQLNASTTHCQKEKRKTEVVTSNSGDLSDMQNIQKTLFHYLWYFINVNGRKDRKENKFTDKFVKFVNLSQTIAKSIPLHWNTLRNSKNVPGTDFDLEYVKMREMRRTWMIIEQFYFEKRLLSVEDTYQKVIDAFQWIDKQLKYLFFLNDIVFSFLHIYVYICVLTTYYVLCFQVYILNVYLLQ</sequence>
<gene>
    <name evidence="2" type="ORF">RFI_31184</name>
</gene>
<feature type="transmembrane region" description="Helical" evidence="1">
    <location>
        <begin position="417"/>
        <end position="442"/>
    </location>
</feature>
<keyword evidence="3" id="KW-1185">Reference proteome</keyword>
<protein>
    <submittedName>
        <fullName evidence="2">Uncharacterized protein</fullName>
    </submittedName>
</protein>
<keyword evidence="1" id="KW-0472">Membrane</keyword>
<evidence type="ECO:0000313" key="3">
    <source>
        <dbReference type="Proteomes" id="UP000023152"/>
    </source>
</evidence>
<keyword evidence="1" id="KW-0812">Transmembrane</keyword>
<proteinExistence type="predicted"/>
<accession>X6LZP0</accession>